<organism evidence="2 3">
    <name type="scientific">Acanthopleuribacter pedis</name>
    <dbReference type="NCBI Taxonomy" id="442870"/>
    <lineage>
        <taxon>Bacteria</taxon>
        <taxon>Pseudomonadati</taxon>
        <taxon>Acidobacteriota</taxon>
        <taxon>Holophagae</taxon>
        <taxon>Acanthopleuribacterales</taxon>
        <taxon>Acanthopleuribacteraceae</taxon>
        <taxon>Acanthopleuribacter</taxon>
    </lineage>
</organism>
<dbReference type="Proteomes" id="UP000664417">
    <property type="component" value="Unassembled WGS sequence"/>
</dbReference>
<dbReference type="AlphaFoldDB" id="A0A8J7U2V0"/>
<evidence type="ECO:0008006" key="4">
    <source>
        <dbReference type="Google" id="ProtNLM"/>
    </source>
</evidence>
<dbReference type="EMBL" id="JAFREP010000004">
    <property type="protein sequence ID" value="MBO1318119.1"/>
    <property type="molecule type" value="Genomic_DNA"/>
</dbReference>
<feature type="compositionally biased region" description="Basic and acidic residues" evidence="1">
    <location>
        <begin position="136"/>
        <end position="147"/>
    </location>
</feature>
<proteinExistence type="predicted"/>
<feature type="region of interest" description="Disordered" evidence="1">
    <location>
        <begin position="131"/>
        <end position="151"/>
    </location>
</feature>
<protein>
    <recommendedName>
        <fullName evidence="4">Type II secretion system protein</fullName>
    </recommendedName>
</protein>
<evidence type="ECO:0000313" key="3">
    <source>
        <dbReference type="Proteomes" id="UP000664417"/>
    </source>
</evidence>
<dbReference type="RefSeq" id="WP_207857720.1">
    <property type="nucleotide sequence ID" value="NZ_JAFREP010000004.1"/>
</dbReference>
<name>A0A8J7U2V0_9BACT</name>
<accession>A0A8J7U2V0</accession>
<evidence type="ECO:0000256" key="1">
    <source>
        <dbReference type="SAM" id="MobiDB-lite"/>
    </source>
</evidence>
<keyword evidence="3" id="KW-1185">Reference proteome</keyword>
<comment type="caution">
    <text evidence="2">The sequence shown here is derived from an EMBL/GenBank/DDBJ whole genome shotgun (WGS) entry which is preliminary data.</text>
</comment>
<gene>
    <name evidence="2" type="ORF">J3U88_06615</name>
</gene>
<reference evidence="2" key="1">
    <citation type="submission" date="2021-03" db="EMBL/GenBank/DDBJ databases">
        <authorList>
            <person name="Wang G."/>
        </authorList>
    </citation>
    <scope>NUCLEOTIDE SEQUENCE</scope>
    <source>
        <strain evidence="2">KCTC 12899</strain>
    </source>
</reference>
<sequence>MRGMFRPTRRKGHMLLVAVIAVTTLSLALSMAVQPLRTARQRMLEQELMYRGKHIADGIRRFYIKYGRFPSDLDELNDQEPRFLRKLYTDPMTEDGEWTLVYLDPTDLRGVRQLNRASRRLLETVGGDEVNQDLVQEERNSENEPERQSAFQINSRQITGIRSKSDEEGLTEFQESRIYADWLFSAIPEPESGVPGINKLIETP</sequence>
<evidence type="ECO:0000313" key="2">
    <source>
        <dbReference type="EMBL" id="MBO1318119.1"/>
    </source>
</evidence>